<dbReference type="GO" id="GO:0005886">
    <property type="term" value="C:plasma membrane"/>
    <property type="evidence" value="ECO:0007669"/>
    <property type="project" value="UniProtKB-SubCell"/>
</dbReference>
<evidence type="ECO:0000256" key="13">
    <source>
        <dbReference type="RuleBase" id="RU362091"/>
    </source>
</evidence>
<keyword evidence="11" id="KW-0739">Sodium transport</keyword>
<dbReference type="InterPro" id="IPR050277">
    <property type="entry name" value="Sodium:Solute_Symporter"/>
</dbReference>
<dbReference type="InterPro" id="IPR038377">
    <property type="entry name" value="Na/Glc_symporter_sf"/>
</dbReference>
<dbReference type="PROSITE" id="PS50283">
    <property type="entry name" value="NA_SOLUT_SYMP_3"/>
    <property type="match status" value="1"/>
</dbReference>
<evidence type="ECO:0000256" key="3">
    <source>
        <dbReference type="ARBA" id="ARBA00022448"/>
    </source>
</evidence>
<gene>
    <name evidence="15" type="ORF">GM418_14910</name>
</gene>
<comment type="similarity">
    <text evidence="2 13">Belongs to the sodium:solute symporter (SSF) (TC 2.A.21) family.</text>
</comment>
<feature type="transmembrane region" description="Helical" evidence="14">
    <location>
        <begin position="189"/>
        <end position="210"/>
    </location>
</feature>
<feature type="transmembrane region" description="Helical" evidence="14">
    <location>
        <begin position="444"/>
        <end position="460"/>
    </location>
</feature>
<dbReference type="InterPro" id="IPR001734">
    <property type="entry name" value="Na/solute_symporter"/>
</dbReference>
<feature type="transmembrane region" description="Helical" evidence="14">
    <location>
        <begin position="158"/>
        <end position="177"/>
    </location>
</feature>
<dbReference type="Pfam" id="PF00474">
    <property type="entry name" value="SSF"/>
    <property type="match status" value="1"/>
</dbReference>
<dbReference type="EMBL" id="CP046401">
    <property type="protein sequence ID" value="QGY44911.1"/>
    <property type="molecule type" value="Genomic_DNA"/>
</dbReference>
<accession>A0A6I6JR80</accession>
<keyword evidence="8" id="KW-0915">Sodium</keyword>
<keyword evidence="16" id="KW-1185">Reference proteome</keyword>
<keyword evidence="7 14" id="KW-1133">Transmembrane helix</keyword>
<name>A0A6I6JR80_9BACT</name>
<feature type="transmembrane region" description="Helical" evidence="14">
    <location>
        <begin position="271"/>
        <end position="295"/>
    </location>
</feature>
<evidence type="ECO:0000256" key="11">
    <source>
        <dbReference type="ARBA" id="ARBA00023201"/>
    </source>
</evidence>
<keyword evidence="9" id="KW-0406">Ion transport</keyword>
<dbReference type="PANTHER" id="PTHR48086">
    <property type="entry name" value="SODIUM/PROLINE SYMPORTER-RELATED"/>
    <property type="match status" value="1"/>
</dbReference>
<dbReference type="KEGG" id="mcos:GM418_14910"/>
<evidence type="ECO:0000256" key="10">
    <source>
        <dbReference type="ARBA" id="ARBA00023136"/>
    </source>
</evidence>
<dbReference type="PANTHER" id="PTHR48086:SF3">
    <property type="entry name" value="SODIUM_PROLINE SYMPORTER"/>
    <property type="match status" value="1"/>
</dbReference>
<reference evidence="15 16" key="1">
    <citation type="submission" date="2019-11" db="EMBL/GenBank/DDBJ databases">
        <authorList>
            <person name="Zheng R.K."/>
            <person name="Sun C.M."/>
        </authorList>
    </citation>
    <scope>NUCLEOTIDE SEQUENCE [LARGE SCALE GENOMIC DNA]</scope>
    <source>
        <strain evidence="15 16">WC007</strain>
    </source>
</reference>
<evidence type="ECO:0000256" key="9">
    <source>
        <dbReference type="ARBA" id="ARBA00023065"/>
    </source>
</evidence>
<dbReference type="Proteomes" id="UP000428260">
    <property type="component" value="Chromosome"/>
</dbReference>
<evidence type="ECO:0000256" key="6">
    <source>
        <dbReference type="ARBA" id="ARBA00022847"/>
    </source>
</evidence>
<feature type="transmembrane region" description="Helical" evidence="14">
    <location>
        <begin position="230"/>
        <end position="250"/>
    </location>
</feature>
<feature type="transmembrane region" description="Helical" evidence="14">
    <location>
        <begin position="384"/>
        <end position="405"/>
    </location>
</feature>
<protein>
    <submittedName>
        <fullName evidence="15">Sodium:solute symporter family protein</fullName>
    </submittedName>
</protein>
<evidence type="ECO:0000256" key="14">
    <source>
        <dbReference type="SAM" id="Phobius"/>
    </source>
</evidence>
<feature type="transmembrane region" description="Helical" evidence="14">
    <location>
        <begin position="6"/>
        <end position="21"/>
    </location>
</feature>
<evidence type="ECO:0000313" key="16">
    <source>
        <dbReference type="Proteomes" id="UP000428260"/>
    </source>
</evidence>
<evidence type="ECO:0000256" key="12">
    <source>
        <dbReference type="ARBA" id="ARBA00033708"/>
    </source>
</evidence>
<evidence type="ECO:0000256" key="7">
    <source>
        <dbReference type="ARBA" id="ARBA00022989"/>
    </source>
</evidence>
<dbReference type="GO" id="GO:0006814">
    <property type="term" value="P:sodium ion transport"/>
    <property type="evidence" value="ECO:0007669"/>
    <property type="project" value="UniProtKB-KW"/>
</dbReference>
<feature type="transmembrane region" description="Helical" evidence="14">
    <location>
        <begin position="360"/>
        <end position="378"/>
    </location>
</feature>
<dbReference type="CDD" id="cd10322">
    <property type="entry name" value="SLC5sbd"/>
    <property type="match status" value="1"/>
</dbReference>
<feature type="transmembrane region" description="Helical" evidence="14">
    <location>
        <begin position="71"/>
        <end position="93"/>
    </location>
</feature>
<feature type="transmembrane region" description="Helical" evidence="14">
    <location>
        <begin position="412"/>
        <end position="432"/>
    </location>
</feature>
<sequence>MLHWLIIVGTIYVAILFFLSWRSRKKIKSNEDFMMAGSNIGLVLGFMTFAATLFSTFTLMGMPDFSRTHGVGAWIFLAFSDAGMVFLIVWFGYHLRKQVAKSGFKGMSGLLQNRYQNKWAGYIYFLAVFIFLVPYVAIQIRGVAIFLEQAFPSALPAWAWSLMIVVIMLLYSEFGGLKAIIYADFMQGTMLLIVVWVIALTCLNHIGGWTEMFSQVENTDPKLLSTPGPNSLLSAQFLIASFLAILMIPVTQPQLSTRLVIMKSTKKMHRMAVAVGTFAMLVIFPTVIIGLYGAIKYADASTADFLGNVLIRDQVEFIAAAAIIGLFAAAMSTSDSQLFALGNELRGLLGHKGSDSLTPIRIAIISFALAALVFSLVSSDQLVLLARTSFAGTAMMGPLVILAILSKKPQGWFMILMSGLGLAAFVLSEAGVLPKFLGTVRMDLFLMIVLAVCGMGNYLLKK</sequence>
<evidence type="ECO:0000313" key="15">
    <source>
        <dbReference type="EMBL" id="QGY44911.1"/>
    </source>
</evidence>
<proteinExistence type="inferred from homology"/>
<comment type="subcellular location">
    <subcellularLocation>
        <location evidence="1">Cell membrane</location>
        <topology evidence="1">Multi-pass membrane protein</topology>
    </subcellularLocation>
</comment>
<dbReference type="Gene3D" id="1.20.1730.10">
    <property type="entry name" value="Sodium/glucose cotransporter"/>
    <property type="match status" value="1"/>
</dbReference>
<evidence type="ECO:0000256" key="8">
    <source>
        <dbReference type="ARBA" id="ARBA00023053"/>
    </source>
</evidence>
<keyword evidence="4" id="KW-1003">Cell membrane</keyword>
<comment type="catalytic activity">
    <reaction evidence="12">
        <text>L-proline(in) + Na(+)(in) = L-proline(out) + Na(+)(out)</text>
        <dbReference type="Rhea" id="RHEA:28967"/>
        <dbReference type="ChEBI" id="CHEBI:29101"/>
        <dbReference type="ChEBI" id="CHEBI:60039"/>
    </reaction>
</comment>
<dbReference type="GO" id="GO:0015293">
    <property type="term" value="F:symporter activity"/>
    <property type="evidence" value="ECO:0007669"/>
    <property type="project" value="UniProtKB-KW"/>
</dbReference>
<keyword evidence="10 14" id="KW-0472">Membrane</keyword>
<feature type="transmembrane region" description="Helical" evidence="14">
    <location>
        <begin position="315"/>
        <end position="339"/>
    </location>
</feature>
<dbReference type="RefSeq" id="WP_158867670.1">
    <property type="nucleotide sequence ID" value="NZ_CP046401.1"/>
</dbReference>
<evidence type="ECO:0000256" key="2">
    <source>
        <dbReference type="ARBA" id="ARBA00006434"/>
    </source>
</evidence>
<evidence type="ECO:0000256" key="1">
    <source>
        <dbReference type="ARBA" id="ARBA00004651"/>
    </source>
</evidence>
<evidence type="ECO:0000256" key="5">
    <source>
        <dbReference type="ARBA" id="ARBA00022692"/>
    </source>
</evidence>
<organism evidence="15 16">
    <name type="scientific">Maribellus comscasis</name>
    <dbReference type="NCBI Taxonomy" id="2681766"/>
    <lineage>
        <taxon>Bacteria</taxon>
        <taxon>Pseudomonadati</taxon>
        <taxon>Bacteroidota</taxon>
        <taxon>Bacteroidia</taxon>
        <taxon>Marinilabiliales</taxon>
        <taxon>Prolixibacteraceae</taxon>
        <taxon>Maribellus</taxon>
    </lineage>
</organism>
<keyword evidence="5 14" id="KW-0812">Transmembrane</keyword>
<evidence type="ECO:0000256" key="4">
    <source>
        <dbReference type="ARBA" id="ARBA00022475"/>
    </source>
</evidence>
<keyword evidence="3" id="KW-0813">Transport</keyword>
<feature type="transmembrane region" description="Helical" evidence="14">
    <location>
        <begin position="119"/>
        <end position="138"/>
    </location>
</feature>
<feature type="transmembrane region" description="Helical" evidence="14">
    <location>
        <begin position="33"/>
        <end position="59"/>
    </location>
</feature>
<keyword evidence="6" id="KW-0769">Symport</keyword>
<dbReference type="AlphaFoldDB" id="A0A6I6JR80"/>